<gene>
    <name evidence="2" type="ORF">ACFPZ3_56395</name>
</gene>
<protein>
    <submittedName>
        <fullName evidence="2">Integrase core domain-containing protein</fullName>
    </submittedName>
</protein>
<dbReference type="EMBL" id="JBHSPA010000091">
    <property type="protein sequence ID" value="MFC5833295.1"/>
    <property type="molecule type" value="Genomic_DNA"/>
</dbReference>
<evidence type="ECO:0000313" key="2">
    <source>
        <dbReference type="EMBL" id="MFC5833295.1"/>
    </source>
</evidence>
<keyword evidence="3" id="KW-1185">Reference proteome</keyword>
<dbReference type="Proteomes" id="UP001596058">
    <property type="component" value="Unassembled WGS sequence"/>
</dbReference>
<organism evidence="2 3">
    <name type="scientific">Nonomuraea insulae</name>
    <dbReference type="NCBI Taxonomy" id="1616787"/>
    <lineage>
        <taxon>Bacteria</taxon>
        <taxon>Bacillati</taxon>
        <taxon>Actinomycetota</taxon>
        <taxon>Actinomycetes</taxon>
        <taxon>Streptosporangiales</taxon>
        <taxon>Streptosporangiaceae</taxon>
        <taxon>Nonomuraea</taxon>
    </lineage>
</organism>
<dbReference type="InterPro" id="IPR001584">
    <property type="entry name" value="Integrase_cat-core"/>
</dbReference>
<evidence type="ECO:0000259" key="1">
    <source>
        <dbReference type="Pfam" id="PF13683"/>
    </source>
</evidence>
<reference evidence="3" key="1">
    <citation type="journal article" date="2019" name="Int. J. Syst. Evol. Microbiol.">
        <title>The Global Catalogue of Microorganisms (GCM) 10K type strain sequencing project: providing services to taxonomists for standard genome sequencing and annotation.</title>
        <authorList>
            <consortium name="The Broad Institute Genomics Platform"/>
            <consortium name="The Broad Institute Genome Sequencing Center for Infectious Disease"/>
            <person name="Wu L."/>
            <person name="Ma J."/>
        </authorList>
    </citation>
    <scope>NUCLEOTIDE SEQUENCE [LARGE SCALE GENOMIC DNA]</scope>
    <source>
        <strain evidence="3">CCUG 53903</strain>
    </source>
</reference>
<evidence type="ECO:0000313" key="3">
    <source>
        <dbReference type="Proteomes" id="UP001596058"/>
    </source>
</evidence>
<feature type="domain" description="Integrase catalytic" evidence="1">
    <location>
        <begin position="27"/>
        <end position="64"/>
    </location>
</feature>
<dbReference type="Pfam" id="PF13683">
    <property type="entry name" value="rve_3"/>
    <property type="match status" value="1"/>
</dbReference>
<sequence>MAVYVLDAHGPGAVITAANDSVLLRVLLDSTLILNAHHLRRTLTRYLQHYNTARPHRGIRQLSPSQAETGPPTPIDLASRRVHRRAILGGLINEYRIAS</sequence>
<dbReference type="RefSeq" id="WP_379522721.1">
    <property type="nucleotide sequence ID" value="NZ_JBHSPA010000091.1"/>
</dbReference>
<proteinExistence type="predicted"/>
<comment type="caution">
    <text evidence="2">The sequence shown here is derived from an EMBL/GenBank/DDBJ whole genome shotgun (WGS) entry which is preliminary data.</text>
</comment>
<name>A0ABW1D7U9_9ACTN</name>
<accession>A0ABW1D7U9</accession>